<evidence type="ECO:0000313" key="2">
    <source>
        <dbReference type="Proteomes" id="UP001057452"/>
    </source>
</evidence>
<dbReference type="EMBL" id="CM043787">
    <property type="protein sequence ID" value="KAI4830501.1"/>
    <property type="molecule type" value="Genomic_DNA"/>
</dbReference>
<accession>A0ACB9XSN8</accession>
<dbReference type="Proteomes" id="UP001057452">
    <property type="component" value="Chromosome 3"/>
</dbReference>
<keyword evidence="2" id="KW-1185">Reference proteome</keyword>
<comment type="caution">
    <text evidence="1">The sequence shown here is derived from an EMBL/GenBank/DDBJ whole genome shotgun (WGS) entry which is preliminary data.</text>
</comment>
<organism evidence="1 2">
    <name type="scientific">Chaenocephalus aceratus</name>
    <name type="common">Blackfin icefish</name>
    <name type="synonym">Chaenichthys aceratus</name>
    <dbReference type="NCBI Taxonomy" id="36190"/>
    <lineage>
        <taxon>Eukaryota</taxon>
        <taxon>Metazoa</taxon>
        <taxon>Chordata</taxon>
        <taxon>Craniata</taxon>
        <taxon>Vertebrata</taxon>
        <taxon>Euteleostomi</taxon>
        <taxon>Actinopterygii</taxon>
        <taxon>Neopterygii</taxon>
        <taxon>Teleostei</taxon>
        <taxon>Neoteleostei</taxon>
        <taxon>Acanthomorphata</taxon>
        <taxon>Eupercaria</taxon>
        <taxon>Perciformes</taxon>
        <taxon>Notothenioidei</taxon>
        <taxon>Channichthyidae</taxon>
        <taxon>Chaenocephalus</taxon>
    </lineage>
</organism>
<name>A0ACB9XSN8_CHAAC</name>
<reference evidence="1" key="1">
    <citation type="submission" date="2022-05" db="EMBL/GenBank/DDBJ databases">
        <title>Chromosome-level genome of Chaenocephalus aceratus.</title>
        <authorList>
            <person name="Park H."/>
        </authorList>
    </citation>
    <scope>NUCLEOTIDE SEQUENCE</scope>
    <source>
        <strain evidence="1">KU_202001</strain>
    </source>
</reference>
<evidence type="ECO:0000313" key="1">
    <source>
        <dbReference type="EMBL" id="KAI4830501.1"/>
    </source>
</evidence>
<gene>
    <name evidence="1" type="ORF">KUCAC02_002129</name>
</gene>
<sequence length="223" mass="24272">MAEEHSGLSSESHACPPLSSPAERLQGQSLPLRHWALTHLPLRYPASCRLCGPAVMRAMCRVGRGRPLGICSYRPKKPSAAGHIFLGLSTPAFLYQGSTQCTMALLTSRGSAPDSGLVLVSHQEPWINRGGFSSVLPQDRHHAVGRAPLRHLLPVVGLLKQGPKKNAENISLSPLSPKLSTEESCPDDRVSKQKRFSASHTLIKQKRKNFEDKSASCVFSLPQ</sequence>
<protein>
    <submittedName>
        <fullName evidence="1">Uncharacterized protein</fullName>
    </submittedName>
</protein>
<proteinExistence type="predicted"/>